<dbReference type="Proteomes" id="UP000057820">
    <property type="component" value="Plasmid 2"/>
</dbReference>
<geneLocation type="plasmid" evidence="2">
    <name>2</name>
</geneLocation>
<feature type="region of interest" description="Disordered" evidence="1">
    <location>
        <begin position="1"/>
        <end position="41"/>
    </location>
</feature>
<evidence type="ECO:0000313" key="2">
    <source>
        <dbReference type="EMBL" id="CRY81124.1"/>
    </source>
</evidence>
<proteinExistence type="predicted"/>
<dbReference type="KEGG" id="nfr:ERS450000_04250"/>
<reference evidence="3" key="1">
    <citation type="submission" date="2015-03" db="EMBL/GenBank/DDBJ databases">
        <authorList>
            <consortium name="Pathogen Informatics"/>
        </authorList>
    </citation>
    <scope>NUCLEOTIDE SEQUENCE [LARGE SCALE GENOMIC DNA]</scope>
    <source>
        <strain evidence="3">NCTC11134</strain>
        <plasmid evidence="3">2</plasmid>
    </source>
</reference>
<gene>
    <name evidence="2" type="ORF">ERS450000_04250</name>
</gene>
<accession>A0A0H5P1E9</accession>
<dbReference type="EMBL" id="LN868939">
    <property type="protein sequence ID" value="CRY81124.1"/>
    <property type="molecule type" value="Genomic_DNA"/>
</dbReference>
<organism evidence="2 3">
    <name type="scientific">Nocardia farcinica</name>
    <dbReference type="NCBI Taxonomy" id="37329"/>
    <lineage>
        <taxon>Bacteria</taxon>
        <taxon>Bacillati</taxon>
        <taxon>Actinomycetota</taxon>
        <taxon>Actinomycetes</taxon>
        <taxon>Mycobacteriales</taxon>
        <taxon>Nocardiaceae</taxon>
        <taxon>Nocardia</taxon>
    </lineage>
</organism>
<protein>
    <submittedName>
        <fullName evidence="2">Uncharacterized protein</fullName>
    </submittedName>
</protein>
<evidence type="ECO:0000256" key="1">
    <source>
        <dbReference type="SAM" id="MobiDB-lite"/>
    </source>
</evidence>
<dbReference type="AlphaFoldDB" id="A0A0H5P1E9"/>
<keyword evidence="2" id="KW-0614">Plasmid</keyword>
<name>A0A0H5P1E9_NOCFR</name>
<evidence type="ECO:0000313" key="3">
    <source>
        <dbReference type="Proteomes" id="UP000057820"/>
    </source>
</evidence>
<sequence length="80" mass="8656">MRPAFEPCGTRNKPARRPEHALHQRFPRRIGGTPITGKSDPLPAEVVARFAVAMRGWVCEGSGTASRCRDVASPGTGENQ</sequence>